<proteinExistence type="predicted"/>
<dbReference type="EMBL" id="CAMGYJ010000007">
    <property type="protein sequence ID" value="CAI0449167.1"/>
    <property type="molecule type" value="Genomic_DNA"/>
</dbReference>
<feature type="region of interest" description="Disordered" evidence="1">
    <location>
        <begin position="24"/>
        <end position="55"/>
    </location>
</feature>
<name>A0AAV0MS79_9ROSI</name>
<dbReference type="AlphaFoldDB" id="A0AAV0MS79"/>
<feature type="compositionally biased region" description="Low complexity" evidence="1">
    <location>
        <begin position="44"/>
        <end position="55"/>
    </location>
</feature>
<evidence type="ECO:0000313" key="3">
    <source>
        <dbReference type="Proteomes" id="UP001154282"/>
    </source>
</evidence>
<sequence length="55" mass="5914">GVSPINFLYPFIDDRASTGLQWRSLERSSSSSPMQRNSGGLAGGELPLLESNTLC</sequence>
<keyword evidence="3" id="KW-1185">Reference proteome</keyword>
<gene>
    <name evidence="2" type="ORF">LITE_LOCUS30062</name>
</gene>
<dbReference type="Proteomes" id="UP001154282">
    <property type="component" value="Unassembled WGS sequence"/>
</dbReference>
<comment type="caution">
    <text evidence="2">The sequence shown here is derived from an EMBL/GenBank/DDBJ whole genome shotgun (WGS) entry which is preliminary data.</text>
</comment>
<evidence type="ECO:0000313" key="2">
    <source>
        <dbReference type="EMBL" id="CAI0449167.1"/>
    </source>
</evidence>
<feature type="non-terminal residue" evidence="2">
    <location>
        <position position="1"/>
    </location>
</feature>
<evidence type="ECO:0000256" key="1">
    <source>
        <dbReference type="SAM" id="MobiDB-lite"/>
    </source>
</evidence>
<accession>A0AAV0MS79</accession>
<reference evidence="2" key="1">
    <citation type="submission" date="2022-08" db="EMBL/GenBank/DDBJ databases">
        <authorList>
            <person name="Gutierrez-Valencia J."/>
        </authorList>
    </citation>
    <scope>NUCLEOTIDE SEQUENCE</scope>
</reference>
<protein>
    <submittedName>
        <fullName evidence="2">Uncharacterized protein</fullName>
    </submittedName>
</protein>
<organism evidence="2 3">
    <name type="scientific">Linum tenue</name>
    <dbReference type="NCBI Taxonomy" id="586396"/>
    <lineage>
        <taxon>Eukaryota</taxon>
        <taxon>Viridiplantae</taxon>
        <taxon>Streptophyta</taxon>
        <taxon>Embryophyta</taxon>
        <taxon>Tracheophyta</taxon>
        <taxon>Spermatophyta</taxon>
        <taxon>Magnoliopsida</taxon>
        <taxon>eudicotyledons</taxon>
        <taxon>Gunneridae</taxon>
        <taxon>Pentapetalae</taxon>
        <taxon>rosids</taxon>
        <taxon>fabids</taxon>
        <taxon>Malpighiales</taxon>
        <taxon>Linaceae</taxon>
        <taxon>Linum</taxon>
    </lineage>
</organism>